<dbReference type="InParanoid" id="A0A165DXU8"/>
<dbReference type="GO" id="GO:0005655">
    <property type="term" value="C:nucleolar ribonuclease P complex"/>
    <property type="evidence" value="ECO:0007669"/>
    <property type="project" value="TreeGrafter"/>
</dbReference>
<gene>
    <name evidence="2" type="ORF">LAESUDRAFT_714554</name>
</gene>
<dbReference type="InterPro" id="IPR029064">
    <property type="entry name" value="Ribosomal_eL30-like_sf"/>
</dbReference>
<dbReference type="GO" id="GO:0034965">
    <property type="term" value="P:intronic box C/D snoRNA processing"/>
    <property type="evidence" value="ECO:0007669"/>
    <property type="project" value="TreeGrafter"/>
</dbReference>
<proteinExistence type="predicted"/>
<feature type="region of interest" description="Disordered" evidence="1">
    <location>
        <begin position="67"/>
        <end position="130"/>
    </location>
</feature>
<dbReference type="GO" id="GO:0000172">
    <property type="term" value="C:ribonuclease MRP complex"/>
    <property type="evidence" value="ECO:0007669"/>
    <property type="project" value="TreeGrafter"/>
</dbReference>
<accession>A0A165DXU8</accession>
<dbReference type="STRING" id="1314785.A0A165DXU8"/>
<dbReference type="GeneID" id="63824107"/>
<dbReference type="RefSeq" id="XP_040763582.1">
    <property type="nucleotide sequence ID" value="XM_040907078.1"/>
</dbReference>
<dbReference type="PANTHER" id="PTHR28272">
    <property type="entry name" value="RIBONUCLEASES P/MRP PROTEIN SUBUNIT POP3"/>
    <property type="match status" value="1"/>
</dbReference>
<dbReference type="OrthoDB" id="20109at2759"/>
<dbReference type="Proteomes" id="UP000076871">
    <property type="component" value="Unassembled WGS sequence"/>
</dbReference>
<feature type="compositionally biased region" description="Basic residues" evidence="1">
    <location>
        <begin position="67"/>
        <end position="91"/>
    </location>
</feature>
<dbReference type="AlphaFoldDB" id="A0A165DXU8"/>
<dbReference type="Pfam" id="PF08228">
    <property type="entry name" value="RNase_P_pop3"/>
    <property type="match status" value="1"/>
</dbReference>
<evidence type="ECO:0000313" key="2">
    <source>
        <dbReference type="EMBL" id="KZT05842.1"/>
    </source>
</evidence>
<dbReference type="Gene3D" id="3.30.1330.30">
    <property type="match status" value="1"/>
</dbReference>
<sequence length="323" mass="35506">MSDKTARIHANPSNRAGARGAADRKVVFRSVLDNPFRVQWPSLPVNVQNTIFTRVLDMVREVSIYHHSRHGHSFQRKRAQKGPNARTRKSQRSSSRDTSPHEPNSLDDETLSVPACPETPTNSNTAVLGTESTSIPLPPVLDHLEIGINQVTKLLEGMAQSYRRAVTAKDSAELATNDCNHLVLVCRGDVNPPILIQHLPHLAAACNSRRANGTTGKVWLVPLPKGAELSLTEALGLRRACVMSIADSAPDFSTLTTLLEKIPLITAPWLSHLLTPQVDSLVPTHIKQLHTTAPKDMRAAKQKRAKSRAAARQRKRDSKKHPA</sequence>
<dbReference type="PANTHER" id="PTHR28272:SF1">
    <property type="entry name" value="RIBONUCLEASES P_MRP PROTEIN SUBUNIT POP3"/>
    <property type="match status" value="1"/>
</dbReference>
<feature type="region of interest" description="Disordered" evidence="1">
    <location>
        <begin position="1"/>
        <end position="21"/>
    </location>
</feature>
<organism evidence="2 3">
    <name type="scientific">Laetiporus sulphureus 93-53</name>
    <dbReference type="NCBI Taxonomy" id="1314785"/>
    <lineage>
        <taxon>Eukaryota</taxon>
        <taxon>Fungi</taxon>
        <taxon>Dikarya</taxon>
        <taxon>Basidiomycota</taxon>
        <taxon>Agaricomycotina</taxon>
        <taxon>Agaricomycetes</taxon>
        <taxon>Polyporales</taxon>
        <taxon>Laetiporus</taxon>
    </lineage>
</organism>
<keyword evidence="3" id="KW-1185">Reference proteome</keyword>
<dbReference type="GO" id="GO:0008033">
    <property type="term" value="P:tRNA processing"/>
    <property type="evidence" value="ECO:0007669"/>
    <property type="project" value="InterPro"/>
</dbReference>
<dbReference type="GO" id="GO:0004526">
    <property type="term" value="F:ribonuclease P activity"/>
    <property type="evidence" value="ECO:0007669"/>
    <property type="project" value="TreeGrafter"/>
</dbReference>
<protein>
    <submittedName>
        <fullName evidence="2">Uncharacterized protein</fullName>
    </submittedName>
</protein>
<dbReference type="EMBL" id="KV427627">
    <property type="protein sequence ID" value="KZT05842.1"/>
    <property type="molecule type" value="Genomic_DNA"/>
</dbReference>
<dbReference type="GO" id="GO:0006364">
    <property type="term" value="P:rRNA processing"/>
    <property type="evidence" value="ECO:0007669"/>
    <property type="project" value="InterPro"/>
</dbReference>
<dbReference type="GO" id="GO:0005829">
    <property type="term" value="C:cytosol"/>
    <property type="evidence" value="ECO:0007669"/>
    <property type="project" value="TreeGrafter"/>
</dbReference>
<name>A0A165DXU8_9APHY</name>
<evidence type="ECO:0000256" key="1">
    <source>
        <dbReference type="SAM" id="MobiDB-lite"/>
    </source>
</evidence>
<feature type="compositionally biased region" description="Polar residues" evidence="1">
    <location>
        <begin position="119"/>
        <end position="130"/>
    </location>
</feature>
<dbReference type="GO" id="GO:0000171">
    <property type="term" value="F:ribonuclease MRP activity"/>
    <property type="evidence" value="ECO:0007669"/>
    <property type="project" value="TreeGrafter"/>
</dbReference>
<evidence type="ECO:0000313" key="3">
    <source>
        <dbReference type="Proteomes" id="UP000076871"/>
    </source>
</evidence>
<reference evidence="2 3" key="1">
    <citation type="journal article" date="2016" name="Mol. Biol. Evol.">
        <title>Comparative Genomics of Early-Diverging Mushroom-Forming Fungi Provides Insights into the Origins of Lignocellulose Decay Capabilities.</title>
        <authorList>
            <person name="Nagy L.G."/>
            <person name="Riley R."/>
            <person name="Tritt A."/>
            <person name="Adam C."/>
            <person name="Daum C."/>
            <person name="Floudas D."/>
            <person name="Sun H."/>
            <person name="Yadav J.S."/>
            <person name="Pangilinan J."/>
            <person name="Larsson K.H."/>
            <person name="Matsuura K."/>
            <person name="Barry K."/>
            <person name="Labutti K."/>
            <person name="Kuo R."/>
            <person name="Ohm R.A."/>
            <person name="Bhattacharya S.S."/>
            <person name="Shirouzu T."/>
            <person name="Yoshinaga Y."/>
            <person name="Martin F.M."/>
            <person name="Grigoriev I.V."/>
            <person name="Hibbett D.S."/>
        </authorList>
    </citation>
    <scope>NUCLEOTIDE SEQUENCE [LARGE SCALE GENOMIC DNA]</scope>
    <source>
        <strain evidence="2 3">93-53</strain>
    </source>
</reference>
<feature type="region of interest" description="Disordered" evidence="1">
    <location>
        <begin position="291"/>
        <end position="323"/>
    </location>
</feature>
<dbReference type="InterPro" id="IPR013241">
    <property type="entry name" value="RNase_P_Pop3"/>
</dbReference>
<feature type="compositionally biased region" description="Basic residues" evidence="1">
    <location>
        <begin position="300"/>
        <end position="323"/>
    </location>
</feature>